<comment type="similarity">
    <text evidence="1 4">Belongs to the bacterial ribosomal protein bS18 family.</text>
</comment>
<dbReference type="HAMAP" id="MF_00270">
    <property type="entry name" value="Ribosomal_bS18"/>
    <property type="match status" value="1"/>
</dbReference>
<evidence type="ECO:0000256" key="2">
    <source>
        <dbReference type="ARBA" id="ARBA00022980"/>
    </source>
</evidence>
<dbReference type="GO" id="GO:0003735">
    <property type="term" value="F:structural constituent of ribosome"/>
    <property type="evidence" value="ECO:0007669"/>
    <property type="project" value="InterPro"/>
</dbReference>
<evidence type="ECO:0000256" key="5">
    <source>
        <dbReference type="SAM" id="MobiDB-lite"/>
    </source>
</evidence>
<dbReference type="SUPFAM" id="SSF46911">
    <property type="entry name" value="Ribosomal protein S18"/>
    <property type="match status" value="1"/>
</dbReference>
<keyword evidence="3 4" id="KW-0687">Ribonucleoprotein</keyword>
<dbReference type="PANTHER" id="PTHR13479:SF40">
    <property type="entry name" value="SMALL RIBOSOMAL SUBUNIT PROTEIN BS18M"/>
    <property type="match status" value="1"/>
</dbReference>
<dbReference type="PANTHER" id="PTHR13479">
    <property type="entry name" value="30S RIBOSOMAL PROTEIN S18"/>
    <property type="match status" value="1"/>
</dbReference>
<dbReference type="Pfam" id="PF01084">
    <property type="entry name" value="Ribosomal_S18"/>
    <property type="match status" value="1"/>
</dbReference>
<feature type="region of interest" description="Disordered" evidence="5">
    <location>
        <begin position="105"/>
        <end position="144"/>
    </location>
</feature>
<protein>
    <recommendedName>
        <fullName evidence="7">30S ribosomal protein S18</fullName>
    </recommendedName>
</protein>
<dbReference type="AlphaFoldDB" id="A0A0H5R7K3"/>
<evidence type="ECO:0000256" key="4">
    <source>
        <dbReference type="RuleBase" id="RU003910"/>
    </source>
</evidence>
<organism evidence="6">
    <name type="scientific">Spongospora subterranea</name>
    <dbReference type="NCBI Taxonomy" id="70186"/>
    <lineage>
        <taxon>Eukaryota</taxon>
        <taxon>Sar</taxon>
        <taxon>Rhizaria</taxon>
        <taxon>Endomyxa</taxon>
        <taxon>Phytomyxea</taxon>
        <taxon>Plasmodiophorida</taxon>
        <taxon>Plasmodiophoridae</taxon>
        <taxon>Spongospora</taxon>
    </lineage>
</organism>
<evidence type="ECO:0000256" key="3">
    <source>
        <dbReference type="ARBA" id="ARBA00023274"/>
    </source>
</evidence>
<reference evidence="6" key="1">
    <citation type="submission" date="2015-04" db="EMBL/GenBank/DDBJ databases">
        <title>The genome sequence of the plant pathogenic Rhizarian Plasmodiophora brassicae reveals insights in its biotrophic life cycle and the origin of chitin synthesis.</title>
        <authorList>
            <person name="Schwelm A."/>
            <person name="Fogelqvist J."/>
            <person name="Knaust A."/>
            <person name="Julke S."/>
            <person name="Lilja T."/>
            <person name="Dhandapani V."/>
            <person name="Bonilla-Rosso G."/>
            <person name="Karlsson M."/>
            <person name="Shevchenko A."/>
            <person name="Choi S.R."/>
            <person name="Kim H.G."/>
            <person name="Park J.Y."/>
            <person name="Lim Y.P."/>
            <person name="Ludwig-Muller J."/>
            <person name="Dixelius C."/>
        </authorList>
    </citation>
    <scope>NUCLEOTIDE SEQUENCE</scope>
    <source>
        <tissue evidence="6">Potato root galls</tissue>
    </source>
</reference>
<evidence type="ECO:0000256" key="1">
    <source>
        <dbReference type="ARBA" id="ARBA00005589"/>
    </source>
</evidence>
<name>A0A0H5R7K3_9EUKA</name>
<dbReference type="NCBIfam" id="TIGR00165">
    <property type="entry name" value="S18"/>
    <property type="match status" value="1"/>
</dbReference>
<dbReference type="GO" id="GO:0070181">
    <property type="term" value="F:small ribosomal subunit rRNA binding"/>
    <property type="evidence" value="ECO:0007669"/>
    <property type="project" value="TreeGrafter"/>
</dbReference>
<evidence type="ECO:0008006" key="7">
    <source>
        <dbReference type="Google" id="ProtNLM"/>
    </source>
</evidence>
<keyword evidence="2 4" id="KW-0689">Ribosomal protein</keyword>
<accession>A0A0H5R7K3</accession>
<sequence>MLHRVRLGYRVAVRAMSSGKADPSDLAAIMSQLGFGDQQMMKSAGQQHKAVRQAVSHYLSRGMNEKYEEPPAPELTPAQEEEVQRKVAQWTNKYQSEWSLKREVEAAKKERRQMTASQKEKEESESEMSRQRPQTIEESEKSDADLDGIIHELPSIAKQYVANRFGWEEELVRLEQEIQLALCRKKAIQFTEAYIESDPLRTHLAAVQAEQKHAPLLVRLSSLLECIDPRFATTLKETGISLPERKVDMSQPNQVIRVLTELGYSITKDGKVKDVERQPIPFEGDEREQLIRGVRPNGTPMSEEEKWEKILGTPEISSPALDQKRRQIQHYLKQQNFKNRNNAGQGQQASAELNPDLLPEELRPTIEDLDPDSKPVFANRDVPQFTECPICARPRTGPGSRQRCGLSKDNAPDISHTNVALLNSFVNDFGMIIPKKKTGVCSKYQRRVAVAIKRSRHMGLMPYTSKLKFGDAVKSHNFDMYNLVRRHGLLQDRRPSHNTSQSL</sequence>
<dbReference type="InterPro" id="IPR001648">
    <property type="entry name" value="Ribosomal_bS18"/>
</dbReference>
<dbReference type="GO" id="GO:0006412">
    <property type="term" value="P:translation"/>
    <property type="evidence" value="ECO:0007669"/>
    <property type="project" value="InterPro"/>
</dbReference>
<dbReference type="InterPro" id="IPR036870">
    <property type="entry name" value="Ribosomal_bS18_sf"/>
</dbReference>
<dbReference type="GO" id="GO:0022627">
    <property type="term" value="C:cytosolic small ribosomal subunit"/>
    <property type="evidence" value="ECO:0007669"/>
    <property type="project" value="TreeGrafter"/>
</dbReference>
<dbReference type="EMBL" id="HACM01009698">
    <property type="protein sequence ID" value="CRZ10140.1"/>
    <property type="molecule type" value="Transcribed_RNA"/>
</dbReference>
<dbReference type="PRINTS" id="PR00974">
    <property type="entry name" value="RIBOSOMALS18"/>
</dbReference>
<feature type="compositionally biased region" description="Basic and acidic residues" evidence="5">
    <location>
        <begin position="118"/>
        <end position="130"/>
    </location>
</feature>
<dbReference type="Gene3D" id="4.10.640.10">
    <property type="entry name" value="Ribosomal protein S18"/>
    <property type="match status" value="1"/>
</dbReference>
<evidence type="ECO:0000313" key="6">
    <source>
        <dbReference type="EMBL" id="CRZ10140.1"/>
    </source>
</evidence>
<proteinExistence type="inferred from homology"/>